<evidence type="ECO:0000256" key="1">
    <source>
        <dbReference type="ARBA" id="ARBA00001420"/>
    </source>
</evidence>
<dbReference type="Gene3D" id="2.40.40.10">
    <property type="entry name" value="RlpA-like domain"/>
    <property type="match status" value="1"/>
</dbReference>
<dbReference type="RefSeq" id="WP_266278836.1">
    <property type="nucleotide sequence ID" value="NZ_JAPKNF010000001.1"/>
</dbReference>
<dbReference type="CDD" id="cd14668">
    <property type="entry name" value="mlta_B"/>
    <property type="match status" value="1"/>
</dbReference>
<evidence type="ECO:0000256" key="3">
    <source>
        <dbReference type="ARBA" id="ARBA00023239"/>
    </source>
</evidence>
<protein>
    <recommendedName>
        <fullName evidence="2">peptidoglycan lytic exotransglycosylase</fullName>
        <ecNumber evidence="2">4.2.2.n1</ecNumber>
    </recommendedName>
    <alternativeName>
        <fullName evidence="5">Murein hydrolase A</fullName>
    </alternativeName>
</protein>
<dbReference type="Gene3D" id="2.40.240.50">
    <property type="entry name" value="Barwin-like endoglucanases"/>
    <property type="match status" value="1"/>
</dbReference>
<evidence type="ECO:0000256" key="2">
    <source>
        <dbReference type="ARBA" id="ARBA00012587"/>
    </source>
</evidence>
<keyword evidence="3" id="KW-0456">Lyase</keyword>
<dbReference type="EC" id="4.2.2.n1" evidence="2"/>
<organism evidence="7 8">
    <name type="scientific">Kaistia geumhonensis</name>
    <dbReference type="NCBI Taxonomy" id="410839"/>
    <lineage>
        <taxon>Bacteria</taxon>
        <taxon>Pseudomonadati</taxon>
        <taxon>Pseudomonadota</taxon>
        <taxon>Alphaproteobacteria</taxon>
        <taxon>Hyphomicrobiales</taxon>
        <taxon>Kaistiaceae</taxon>
        <taxon>Kaistia</taxon>
    </lineage>
</organism>
<comment type="caution">
    <text evidence="7">The sequence shown here is derived from an EMBL/GenBank/DDBJ whole genome shotgun (WGS) entry which is preliminary data.</text>
</comment>
<sequence>MPSGEPRPLSPVGFAALPGWDEDDHAAAWRAFRLSAARAVEAPPKTRALGVDGASLALVAARALELPETLDATSARAFFETHFEPHEDEAGDGFFTGYYEPEADAALVPAGPYRTALLRPPEELVEIDEADPPPGLEPGMRFARRTATGFEPFFDRGAIMDGALDGRGLEIAFLADPVDAYFIHVQGAARLRLGDGRLMRVTYAAKSGHAYTPVGRVLIERGALERGKVTMQSIRAWLAAHPDEIRDVLGANRSYIFFREAPVDDPALGPIAAAKVPLTPGRSLAVDRTLHTFHVPVWIDTAIPGPAGGGEPFRRLLVAQDTGSAILGPARGDIFFGSGGSAGEIAGRMQARGRFVTLVPRA</sequence>
<dbReference type="PANTHER" id="PTHR30124:SF0">
    <property type="entry name" value="MEMBRANE-BOUND LYTIC MUREIN TRANSGLYCOSYLASE A"/>
    <property type="match status" value="1"/>
</dbReference>
<keyword evidence="8" id="KW-1185">Reference proteome</keyword>
<feature type="domain" description="Lytic transglycosylase MltA" evidence="6">
    <location>
        <begin position="102"/>
        <end position="259"/>
    </location>
</feature>
<accession>A0ABU0M7R9</accession>
<evidence type="ECO:0000256" key="5">
    <source>
        <dbReference type="ARBA" id="ARBA00030918"/>
    </source>
</evidence>
<dbReference type="CDD" id="cd14485">
    <property type="entry name" value="mltA_like_LT_A"/>
    <property type="match status" value="1"/>
</dbReference>
<dbReference type="Proteomes" id="UP001223743">
    <property type="component" value="Unassembled WGS sequence"/>
</dbReference>
<reference evidence="7 8" key="1">
    <citation type="submission" date="2023-07" db="EMBL/GenBank/DDBJ databases">
        <title>Genomic Encyclopedia of Type Strains, Phase IV (KMG-IV): sequencing the most valuable type-strain genomes for metagenomic binning, comparative biology and taxonomic classification.</title>
        <authorList>
            <person name="Goeker M."/>
        </authorList>
    </citation>
    <scope>NUCLEOTIDE SEQUENCE [LARGE SCALE GENOMIC DNA]</scope>
    <source>
        <strain evidence="7 8">B1-1</strain>
    </source>
</reference>
<comment type="catalytic activity">
    <reaction evidence="1">
        <text>Exolytic cleavage of the (1-&gt;4)-beta-glycosidic linkage between N-acetylmuramic acid (MurNAc) and N-acetylglucosamine (GlcNAc) residues in peptidoglycan, from either the reducing or the non-reducing ends of the peptidoglycan chains, with concomitant formation of a 1,6-anhydrobond in the MurNAc residue.</text>
        <dbReference type="EC" id="4.2.2.n1"/>
    </reaction>
</comment>
<dbReference type="EMBL" id="JAUSWJ010000001">
    <property type="protein sequence ID" value="MDQ0517016.1"/>
    <property type="molecule type" value="Genomic_DNA"/>
</dbReference>
<evidence type="ECO:0000313" key="8">
    <source>
        <dbReference type="Proteomes" id="UP001223743"/>
    </source>
</evidence>
<dbReference type="Pfam" id="PF03562">
    <property type="entry name" value="MltA"/>
    <property type="match status" value="1"/>
</dbReference>
<dbReference type="SUPFAM" id="SSF50685">
    <property type="entry name" value="Barwin-like endoglucanases"/>
    <property type="match status" value="1"/>
</dbReference>
<dbReference type="InterPro" id="IPR005300">
    <property type="entry name" value="MltA_B"/>
</dbReference>
<dbReference type="SMART" id="SM00925">
    <property type="entry name" value="MltA"/>
    <property type="match status" value="1"/>
</dbReference>
<evidence type="ECO:0000259" key="6">
    <source>
        <dbReference type="SMART" id="SM00925"/>
    </source>
</evidence>
<dbReference type="PANTHER" id="PTHR30124">
    <property type="entry name" value="MEMBRANE-BOUND LYTIC MUREIN TRANSGLYCOSYLASE A"/>
    <property type="match status" value="1"/>
</dbReference>
<keyword evidence="4" id="KW-0961">Cell wall biogenesis/degradation</keyword>
<gene>
    <name evidence="7" type="ORF">QO015_002629</name>
</gene>
<dbReference type="InterPro" id="IPR036908">
    <property type="entry name" value="RlpA-like_sf"/>
</dbReference>
<dbReference type="Pfam" id="PF06725">
    <property type="entry name" value="3D"/>
    <property type="match status" value="1"/>
</dbReference>
<evidence type="ECO:0000256" key="4">
    <source>
        <dbReference type="ARBA" id="ARBA00023316"/>
    </source>
</evidence>
<name>A0ABU0M7R9_9HYPH</name>
<evidence type="ECO:0000313" key="7">
    <source>
        <dbReference type="EMBL" id="MDQ0517016.1"/>
    </source>
</evidence>
<dbReference type="PIRSF" id="PIRSF019422">
    <property type="entry name" value="MltA"/>
    <property type="match status" value="1"/>
</dbReference>
<dbReference type="InterPro" id="IPR010611">
    <property type="entry name" value="3D_dom"/>
</dbReference>
<dbReference type="InterPro" id="IPR026044">
    <property type="entry name" value="MltA"/>
</dbReference>
<proteinExistence type="predicted"/>